<reference evidence="4 5" key="1">
    <citation type="journal article" date="2015" name="Sci. Rep.">
        <title>Genome of the facultative scuticociliatosis pathogen Pseudocohnilembus persalinus provides insight into its virulence through horizontal gene transfer.</title>
        <authorList>
            <person name="Xiong J."/>
            <person name="Wang G."/>
            <person name="Cheng J."/>
            <person name="Tian M."/>
            <person name="Pan X."/>
            <person name="Warren A."/>
            <person name="Jiang C."/>
            <person name="Yuan D."/>
            <person name="Miao W."/>
        </authorList>
    </citation>
    <scope>NUCLEOTIDE SEQUENCE [LARGE SCALE GENOMIC DNA]</scope>
    <source>
        <strain evidence="4">36N120E</strain>
    </source>
</reference>
<keyword evidence="2" id="KW-0732">Signal</keyword>
<gene>
    <name evidence="4" type="ORF">PPERSA_08134</name>
</gene>
<evidence type="ECO:0000259" key="3">
    <source>
        <dbReference type="Pfam" id="PF02230"/>
    </source>
</evidence>
<dbReference type="InParanoid" id="A0A0V0QL53"/>
<dbReference type="SUPFAM" id="SSF53474">
    <property type="entry name" value="alpha/beta-Hydrolases"/>
    <property type="match status" value="1"/>
</dbReference>
<evidence type="ECO:0000256" key="1">
    <source>
        <dbReference type="SAM" id="MobiDB-lite"/>
    </source>
</evidence>
<protein>
    <recommendedName>
        <fullName evidence="3">Phospholipase/carboxylesterase/thioesterase domain-containing protein</fullName>
    </recommendedName>
</protein>
<dbReference type="GO" id="GO:0016787">
    <property type="term" value="F:hydrolase activity"/>
    <property type="evidence" value="ECO:0007669"/>
    <property type="project" value="InterPro"/>
</dbReference>
<feature type="signal peptide" evidence="2">
    <location>
        <begin position="1"/>
        <end position="23"/>
    </location>
</feature>
<organism evidence="4 5">
    <name type="scientific">Pseudocohnilembus persalinus</name>
    <name type="common">Ciliate</name>
    <dbReference type="NCBI Taxonomy" id="266149"/>
    <lineage>
        <taxon>Eukaryota</taxon>
        <taxon>Sar</taxon>
        <taxon>Alveolata</taxon>
        <taxon>Ciliophora</taxon>
        <taxon>Intramacronucleata</taxon>
        <taxon>Oligohymenophorea</taxon>
        <taxon>Scuticociliatia</taxon>
        <taxon>Philasterida</taxon>
        <taxon>Pseudocohnilembidae</taxon>
        <taxon>Pseudocohnilembus</taxon>
    </lineage>
</organism>
<evidence type="ECO:0000313" key="5">
    <source>
        <dbReference type="Proteomes" id="UP000054937"/>
    </source>
</evidence>
<dbReference type="InterPro" id="IPR003140">
    <property type="entry name" value="PLipase/COase/thioEstase"/>
</dbReference>
<comment type="caution">
    <text evidence="4">The sequence shown here is derived from an EMBL/GenBank/DDBJ whole genome shotgun (WGS) entry which is preliminary data.</text>
</comment>
<keyword evidence="5" id="KW-1185">Reference proteome</keyword>
<feature type="region of interest" description="Disordered" evidence="1">
    <location>
        <begin position="134"/>
        <end position="156"/>
    </location>
</feature>
<feature type="domain" description="Phospholipase/carboxylesterase/thioesterase" evidence="3">
    <location>
        <begin position="236"/>
        <end position="391"/>
    </location>
</feature>
<dbReference type="AlphaFoldDB" id="A0A0V0QL53"/>
<evidence type="ECO:0000256" key="2">
    <source>
        <dbReference type="SAM" id="SignalP"/>
    </source>
</evidence>
<dbReference type="InterPro" id="IPR029058">
    <property type="entry name" value="AB_hydrolase_fold"/>
</dbReference>
<feature type="chain" id="PRO_5006867484" description="Phospholipase/carboxylesterase/thioesterase domain-containing protein" evidence="2">
    <location>
        <begin position="24"/>
        <end position="413"/>
    </location>
</feature>
<dbReference type="Proteomes" id="UP000054937">
    <property type="component" value="Unassembled WGS sequence"/>
</dbReference>
<proteinExistence type="predicted"/>
<dbReference type="EMBL" id="LDAU01000145">
    <property type="protein sequence ID" value="KRX03059.1"/>
    <property type="molecule type" value="Genomic_DNA"/>
</dbReference>
<dbReference type="OrthoDB" id="10249433at2759"/>
<accession>A0A0V0QL53</accession>
<sequence>MTYLTYIAMNMILILILIQQVFSQNKSDNINDSNIYYGYGDNCDNIQQCLNDNQVQNELDGEITCYNQKFCSMICESGNDCQDKYFNACNSDKVCDFICTSTHQCMNGYICYEFECKKLGQDGELEENQQDKHYIQDDDSEGGSIGEKEQIQEGNDSLELNSQNAVDLNKENNKVQIPCAHLKYYHLANQKKFQSEKYLIYFHGNAEDIGYAKDFYSAIRDSLQVNLIAVEYPGYGVYKNINCTAQQIKYDAQQVYNFIKNQLKIEEKNIIVFGRSIGSGPACHLAGSNPNLGALILMSAYTSICDVANNIFCFVGYLIPERFNNKKEIQKIKCPLLLIHGKKDEVIKFTHAQDLVKASENNLRPQNRLMTVFPENMTHNEFDLEMDILDNLVKFFEQNQIQNYENINIYIDK</sequence>
<dbReference type="PANTHER" id="PTHR12277">
    <property type="entry name" value="ALPHA/BETA HYDROLASE DOMAIN-CONTAINING PROTEIN"/>
    <property type="match status" value="1"/>
</dbReference>
<evidence type="ECO:0000313" key="4">
    <source>
        <dbReference type="EMBL" id="KRX03059.1"/>
    </source>
</evidence>
<dbReference type="Gene3D" id="3.40.50.1820">
    <property type="entry name" value="alpha/beta hydrolase"/>
    <property type="match status" value="1"/>
</dbReference>
<dbReference type="Pfam" id="PF02230">
    <property type="entry name" value="Abhydrolase_2"/>
    <property type="match status" value="1"/>
</dbReference>
<name>A0A0V0QL53_PSEPJ</name>
<dbReference type="PANTHER" id="PTHR12277:SF197">
    <property type="entry name" value="CHROMOSOME UNDETERMINED SCAFFOLD_38, WHOLE GENOME SHOTGUN SEQUENCE"/>
    <property type="match status" value="1"/>
</dbReference>